<name>A0A6G4TW55_9ACTN</name>
<keyword evidence="7" id="KW-1185">Reference proteome</keyword>
<dbReference type="InterPro" id="IPR036390">
    <property type="entry name" value="WH_DNA-bd_sf"/>
</dbReference>
<gene>
    <name evidence="6" type="ORF">G5C51_09900</name>
</gene>
<dbReference type="InterPro" id="IPR000847">
    <property type="entry name" value="LysR_HTH_N"/>
</dbReference>
<dbReference type="Gene3D" id="3.40.190.10">
    <property type="entry name" value="Periplasmic binding protein-like II"/>
    <property type="match status" value="2"/>
</dbReference>
<dbReference type="PROSITE" id="PS50931">
    <property type="entry name" value="HTH_LYSR"/>
    <property type="match status" value="1"/>
</dbReference>
<protein>
    <submittedName>
        <fullName evidence="6">LysR family transcriptional regulator</fullName>
    </submittedName>
</protein>
<dbReference type="InterPro" id="IPR036388">
    <property type="entry name" value="WH-like_DNA-bd_sf"/>
</dbReference>
<evidence type="ECO:0000256" key="3">
    <source>
        <dbReference type="ARBA" id="ARBA00023125"/>
    </source>
</evidence>
<dbReference type="EMBL" id="JAAKZV010000029">
    <property type="protein sequence ID" value="NGN64215.1"/>
    <property type="molecule type" value="Genomic_DNA"/>
</dbReference>
<keyword evidence="4" id="KW-0804">Transcription</keyword>
<dbReference type="PANTHER" id="PTHR30126:SF40">
    <property type="entry name" value="HTH-TYPE TRANSCRIPTIONAL REGULATOR GLTR"/>
    <property type="match status" value="1"/>
</dbReference>
<feature type="domain" description="HTH lysR-type" evidence="5">
    <location>
        <begin position="1"/>
        <end position="58"/>
    </location>
</feature>
<dbReference type="AlphaFoldDB" id="A0A6G4TW55"/>
<proteinExistence type="inferred from homology"/>
<dbReference type="Pfam" id="PF00126">
    <property type="entry name" value="HTH_1"/>
    <property type="match status" value="1"/>
</dbReference>
<evidence type="ECO:0000256" key="4">
    <source>
        <dbReference type="ARBA" id="ARBA00023163"/>
    </source>
</evidence>
<evidence type="ECO:0000313" key="6">
    <source>
        <dbReference type="EMBL" id="NGN64215.1"/>
    </source>
</evidence>
<dbReference type="FunFam" id="1.10.10.10:FF:000001">
    <property type="entry name" value="LysR family transcriptional regulator"/>
    <property type="match status" value="1"/>
</dbReference>
<keyword evidence="2" id="KW-0805">Transcription regulation</keyword>
<dbReference type="PANTHER" id="PTHR30126">
    <property type="entry name" value="HTH-TYPE TRANSCRIPTIONAL REGULATOR"/>
    <property type="match status" value="1"/>
</dbReference>
<organism evidence="6 7">
    <name type="scientific">Streptomyces coryli</name>
    <dbReference type="NCBI Taxonomy" id="1128680"/>
    <lineage>
        <taxon>Bacteria</taxon>
        <taxon>Bacillati</taxon>
        <taxon>Actinomycetota</taxon>
        <taxon>Actinomycetes</taxon>
        <taxon>Kitasatosporales</taxon>
        <taxon>Streptomycetaceae</taxon>
        <taxon>Streptomyces</taxon>
    </lineage>
</organism>
<dbReference type="PRINTS" id="PR00039">
    <property type="entry name" value="HTHLYSR"/>
</dbReference>
<sequence>MDSRYLRAFIAVAERGGISAAAEHLGYAQSSLSAQLRRLESELGARLLTRTSTGAPLTDAGRRVLPYARQALELDDLMCRAAADERPRLRIGALETLASEWLPEIVTALGNGAAGDDARAEVSLAVGPRSRLYDDLDAGRLDLVFVFDNGRPAPGREDVVAHERVVLVTGPTHPLAGKPSVTDEDLLAHDFLVAELGCTSHMLFDRYGDDLMERAHIAMVTGSFGALRRLAAHGHGVALLPYLTVVRELADGDLVQLDLVTQPEPIAVQALIRPGPGPAEPALRGVLELARRHDLPSAA</sequence>
<dbReference type="RefSeq" id="WP_165235114.1">
    <property type="nucleotide sequence ID" value="NZ_JAAKZV010000029.1"/>
</dbReference>
<evidence type="ECO:0000256" key="1">
    <source>
        <dbReference type="ARBA" id="ARBA00009437"/>
    </source>
</evidence>
<keyword evidence="3" id="KW-0238">DNA-binding</keyword>
<evidence type="ECO:0000313" key="7">
    <source>
        <dbReference type="Proteomes" id="UP000481583"/>
    </source>
</evidence>
<accession>A0A6G4TW55</accession>
<dbReference type="SUPFAM" id="SSF53850">
    <property type="entry name" value="Periplasmic binding protein-like II"/>
    <property type="match status" value="1"/>
</dbReference>
<dbReference type="Pfam" id="PF03466">
    <property type="entry name" value="LysR_substrate"/>
    <property type="match status" value="1"/>
</dbReference>
<evidence type="ECO:0000256" key="2">
    <source>
        <dbReference type="ARBA" id="ARBA00023015"/>
    </source>
</evidence>
<dbReference type="GO" id="GO:0003700">
    <property type="term" value="F:DNA-binding transcription factor activity"/>
    <property type="evidence" value="ECO:0007669"/>
    <property type="project" value="InterPro"/>
</dbReference>
<dbReference type="Gene3D" id="1.10.10.10">
    <property type="entry name" value="Winged helix-like DNA-binding domain superfamily/Winged helix DNA-binding domain"/>
    <property type="match status" value="1"/>
</dbReference>
<dbReference type="InterPro" id="IPR005119">
    <property type="entry name" value="LysR_subst-bd"/>
</dbReference>
<comment type="caution">
    <text evidence="6">The sequence shown here is derived from an EMBL/GenBank/DDBJ whole genome shotgun (WGS) entry which is preliminary data.</text>
</comment>
<comment type="similarity">
    <text evidence="1">Belongs to the LysR transcriptional regulatory family.</text>
</comment>
<evidence type="ECO:0000259" key="5">
    <source>
        <dbReference type="PROSITE" id="PS50931"/>
    </source>
</evidence>
<reference evidence="6 7" key="1">
    <citation type="submission" date="2020-02" db="EMBL/GenBank/DDBJ databases">
        <title>Whole-genome analyses of novel actinobacteria.</title>
        <authorList>
            <person name="Sahin N."/>
        </authorList>
    </citation>
    <scope>NUCLEOTIDE SEQUENCE [LARGE SCALE GENOMIC DNA]</scope>
    <source>
        <strain evidence="6 7">A7024</strain>
    </source>
</reference>
<dbReference type="Proteomes" id="UP000481583">
    <property type="component" value="Unassembled WGS sequence"/>
</dbReference>
<dbReference type="GO" id="GO:0000976">
    <property type="term" value="F:transcription cis-regulatory region binding"/>
    <property type="evidence" value="ECO:0007669"/>
    <property type="project" value="TreeGrafter"/>
</dbReference>
<dbReference type="SUPFAM" id="SSF46785">
    <property type="entry name" value="Winged helix' DNA-binding domain"/>
    <property type="match status" value="1"/>
</dbReference>
<dbReference type="CDD" id="cd05466">
    <property type="entry name" value="PBP2_LTTR_substrate"/>
    <property type="match status" value="1"/>
</dbReference>